<dbReference type="InterPro" id="IPR036291">
    <property type="entry name" value="NAD(P)-bd_dom_sf"/>
</dbReference>
<keyword evidence="7" id="KW-0067">ATP-binding</keyword>
<keyword evidence="5" id="KW-0547">Nucleotide-binding</keyword>
<evidence type="ECO:0000256" key="6">
    <source>
        <dbReference type="ARBA" id="ARBA00022777"/>
    </source>
</evidence>
<dbReference type="Proteomes" id="UP000095751">
    <property type="component" value="Unassembled WGS sequence"/>
</dbReference>
<evidence type="ECO:0000259" key="15">
    <source>
        <dbReference type="PROSITE" id="PS51671"/>
    </source>
</evidence>
<dbReference type="InterPro" id="IPR001341">
    <property type="entry name" value="Asp_kinase"/>
</dbReference>
<dbReference type="OrthoDB" id="67851at2759"/>
<dbReference type="GO" id="GO:0046872">
    <property type="term" value="F:metal ion binding"/>
    <property type="evidence" value="ECO:0007669"/>
    <property type="project" value="UniProtKB-KW"/>
</dbReference>
<dbReference type="InterPro" id="IPR011147">
    <property type="entry name" value="Bifunc_Aspkin/hSer_DH"/>
</dbReference>
<dbReference type="GO" id="GO:0009088">
    <property type="term" value="P:threonine biosynthetic process"/>
    <property type="evidence" value="ECO:0007669"/>
    <property type="project" value="UniProtKB-UniPathway"/>
</dbReference>
<reference evidence="16 17" key="1">
    <citation type="submission" date="2016-09" db="EMBL/GenBank/DDBJ databases">
        <title>Extensive genetic diversity and differential bi-allelic expression allows diatom success in the polar Southern Ocean.</title>
        <authorList>
            <consortium name="DOE Joint Genome Institute"/>
            <person name="Mock T."/>
            <person name="Otillar R.P."/>
            <person name="Strauss J."/>
            <person name="Dupont C."/>
            <person name="Frickenhaus S."/>
            <person name="Maumus F."/>
            <person name="Mcmullan M."/>
            <person name="Sanges R."/>
            <person name="Schmutz J."/>
            <person name="Toseland A."/>
            <person name="Valas R."/>
            <person name="Veluchamy A."/>
            <person name="Ward B.J."/>
            <person name="Allen A."/>
            <person name="Barry K."/>
            <person name="Falciatore A."/>
            <person name="Ferrante M."/>
            <person name="Fortunato A.E."/>
            <person name="Gloeckner G."/>
            <person name="Gruber A."/>
            <person name="Hipkin R."/>
            <person name="Janech M."/>
            <person name="Kroth P."/>
            <person name="Leese F."/>
            <person name="Lindquist E."/>
            <person name="Lyon B.R."/>
            <person name="Martin J."/>
            <person name="Mayer C."/>
            <person name="Parker M."/>
            <person name="Quesneville H."/>
            <person name="Raymond J."/>
            <person name="Uhlig C."/>
            <person name="Valentin K.U."/>
            <person name="Worden A.Z."/>
            <person name="Armbrust E.V."/>
            <person name="Bowler C."/>
            <person name="Green B."/>
            <person name="Moulton V."/>
            <person name="Van Oosterhout C."/>
            <person name="Grigoriev I."/>
        </authorList>
    </citation>
    <scope>NUCLEOTIDE SEQUENCE [LARGE SCALE GENOMIC DNA]</scope>
    <source>
        <strain evidence="16 17">CCMP1102</strain>
    </source>
</reference>
<evidence type="ECO:0000256" key="2">
    <source>
        <dbReference type="ARBA" id="ARBA00010046"/>
    </source>
</evidence>
<comment type="similarity">
    <text evidence="1">In the C-terminal section; belongs to the homoserine dehydrogenase family.</text>
</comment>
<dbReference type="Pfam" id="PF00696">
    <property type="entry name" value="AA_kinase"/>
    <property type="match status" value="1"/>
</dbReference>
<dbReference type="InterPro" id="IPR042199">
    <property type="entry name" value="AsparK_Bifunc_asparK/hSer_DH"/>
</dbReference>
<dbReference type="PANTHER" id="PTHR43070">
    <property type="match status" value="1"/>
</dbReference>
<evidence type="ECO:0000256" key="13">
    <source>
        <dbReference type="ARBA" id="ARBA00044938"/>
    </source>
</evidence>
<name>A0A1E7F3B2_9STRA</name>
<dbReference type="InterPro" id="IPR001048">
    <property type="entry name" value="Asp/Glu/Uridylate_kinase"/>
</dbReference>
<dbReference type="InterPro" id="IPR001342">
    <property type="entry name" value="HDH_cat"/>
</dbReference>
<proteinExistence type="inferred from homology"/>
<evidence type="ECO:0000256" key="3">
    <source>
        <dbReference type="ARBA" id="ARBA00022679"/>
    </source>
</evidence>
<evidence type="ECO:0000256" key="12">
    <source>
        <dbReference type="ARBA" id="ARBA00029440"/>
    </source>
</evidence>
<dbReference type="Gene3D" id="3.40.1160.10">
    <property type="entry name" value="Acetylglutamate kinase-like"/>
    <property type="match status" value="1"/>
</dbReference>
<sequence length="879" mass="96377">MDTWTGFDDKSWQVHKFGGTSVANADCYRSAACIVEDQLELYLAVVVSAMGGKPKTTDLLLESVQAAAQRDQEEVDRLLQFILNKHAACLKALFGDDPNINNNNKNNDYEELFDIVRNDLNDIKDILKTVALMKWKAERISELVSGYGELWSARILSRLLHNHGAVCWSTSQSKLKEVYDIEVAKLSTTSADVTDKTRLHFVITGYVASNTEGVATTLQRDGSDYSAAIMGRLLQSTNITIWTDVDGVLSADPRRVPGAHAVSEVSYNEAMELAYFGAKVIHPKTMQPAISSSPQIPIFIRNTFNAKFRGTRIYTSSSTNASADSCVCGFASIDHMGLINVEGSGLIGVQGVAKRLFGTLESLGINVVLISQASSEHSITFATPEEDVQRAKKAIEEEFEKELEKNRISSIDVNYPCSIIAAIGDGMHQVSGVSGRFFSALGDAQINIFAIAQGCSERNISAVIATSQSTRALRALHAAFRLSNTTVRVGIVGMKNQLGESLLRLLEVQRRRLWVSYEIDLQVCAVAMDSSDTNIIQLKNHHGDDSISLSAIREFINPSLTDEQSRISFDEHATGVRDDCAHHVLFDCTNDVEASRFHPKWLLQGVHVVTANNTGISGSKEIRDDIHVAETARGKLSAQYLREVTVCGGLPIISTIRTLLNSGDKIRRVDGVISVAMSYIMFHIAGATMGDECSFSQAVKEAISMGLMEKDLSLDLGNDYASCVLMVLAKELGLDRDVSYKEIQERSEKIVDLPEGPIVDYQIFEGVTDDIIRTRVEEAAKRGCVLRHVGSIDVAMQSVEIKIMEVPITHVFAITPPSCECVRFFTHRYQPYPLVIQGPSAGMDCTSSALLAELLSMMRSKVGTRTGILARSNSSAYLS</sequence>
<evidence type="ECO:0000256" key="1">
    <source>
        <dbReference type="ARBA" id="ARBA00007952"/>
    </source>
</evidence>
<evidence type="ECO:0000256" key="5">
    <source>
        <dbReference type="ARBA" id="ARBA00022741"/>
    </source>
</evidence>
<dbReference type="Gene3D" id="3.40.50.720">
    <property type="entry name" value="NAD(P)-binding Rossmann-like Domain"/>
    <property type="match status" value="1"/>
</dbReference>
<dbReference type="SUPFAM" id="SSF51735">
    <property type="entry name" value="NAD(P)-binding Rossmann-fold domains"/>
    <property type="match status" value="1"/>
</dbReference>
<dbReference type="GO" id="GO:0004072">
    <property type="term" value="F:aspartate kinase activity"/>
    <property type="evidence" value="ECO:0007669"/>
    <property type="project" value="UniProtKB-EC"/>
</dbReference>
<comment type="function">
    <text evidence="13">Bifunctional aspartate kinase and homoserine dehydrogenase that catalyzes the first and the third steps toward the synthesis of lysine, methionine and threonine from aspartate.</text>
</comment>
<dbReference type="InParanoid" id="A0A1E7F3B2"/>
<comment type="pathway">
    <text evidence="12">Amino-acid biosynthesis.</text>
</comment>
<evidence type="ECO:0000256" key="8">
    <source>
        <dbReference type="ARBA" id="ARBA00022857"/>
    </source>
</evidence>
<keyword evidence="8" id="KW-0521">NADP</keyword>
<evidence type="ECO:0000313" key="16">
    <source>
        <dbReference type="EMBL" id="OEU12343.1"/>
    </source>
</evidence>
<evidence type="ECO:0000256" key="14">
    <source>
        <dbReference type="ARBA" id="ARBA00048561"/>
    </source>
</evidence>
<keyword evidence="4" id="KW-0479">Metal-binding</keyword>
<dbReference type="GO" id="GO:0009090">
    <property type="term" value="P:homoserine biosynthetic process"/>
    <property type="evidence" value="ECO:0007669"/>
    <property type="project" value="TreeGrafter"/>
</dbReference>
<dbReference type="Gene3D" id="3.30.360.10">
    <property type="entry name" value="Dihydrodipicolinate Reductase, domain 2"/>
    <property type="match status" value="1"/>
</dbReference>
<evidence type="ECO:0000256" key="4">
    <source>
        <dbReference type="ARBA" id="ARBA00022723"/>
    </source>
</evidence>
<dbReference type="EMBL" id="KV784365">
    <property type="protein sequence ID" value="OEU12343.1"/>
    <property type="molecule type" value="Genomic_DNA"/>
</dbReference>
<dbReference type="PROSITE" id="PS51671">
    <property type="entry name" value="ACT"/>
    <property type="match status" value="2"/>
</dbReference>
<feature type="domain" description="ACT" evidence="15">
    <location>
        <begin position="341"/>
        <end position="410"/>
    </location>
</feature>
<dbReference type="PROSITE" id="PS00324">
    <property type="entry name" value="ASPARTOKINASE"/>
    <property type="match status" value="1"/>
</dbReference>
<dbReference type="GO" id="GO:0005524">
    <property type="term" value="F:ATP binding"/>
    <property type="evidence" value="ECO:0007669"/>
    <property type="project" value="UniProtKB-KW"/>
</dbReference>
<dbReference type="FunFam" id="3.30.2130.10:FF:000001">
    <property type="entry name" value="Bifunctional aspartokinase/homoserine dehydrogenase"/>
    <property type="match status" value="1"/>
</dbReference>
<keyword evidence="6 16" id="KW-0418">Kinase</keyword>
<keyword evidence="11" id="KW-0915">Sodium</keyword>
<dbReference type="SUPFAM" id="SSF55021">
    <property type="entry name" value="ACT-like"/>
    <property type="match status" value="2"/>
</dbReference>
<dbReference type="InterPro" id="IPR045865">
    <property type="entry name" value="ACT-like_dom_sf"/>
</dbReference>
<comment type="similarity">
    <text evidence="2">In the N-terminal section; belongs to the aspartokinase family.</text>
</comment>
<dbReference type="Gene3D" id="3.30.2130.10">
    <property type="entry name" value="VC0802-like"/>
    <property type="match status" value="1"/>
</dbReference>
<keyword evidence="9" id="KW-0560">Oxidoreductase</keyword>
<dbReference type="InterPro" id="IPR002912">
    <property type="entry name" value="ACT_dom"/>
</dbReference>
<dbReference type="PANTHER" id="PTHR43070:SF5">
    <property type="entry name" value="HOMOSERINE DEHYDROGENASE"/>
    <property type="match status" value="1"/>
</dbReference>
<evidence type="ECO:0000256" key="11">
    <source>
        <dbReference type="ARBA" id="ARBA00023053"/>
    </source>
</evidence>
<dbReference type="InterPro" id="IPR018042">
    <property type="entry name" value="Aspartate_kinase_CS"/>
</dbReference>
<accession>A0A1E7F3B2</accession>
<dbReference type="CDD" id="cd04921">
    <property type="entry name" value="ACT_AKi-HSDH-ThrA-like_1"/>
    <property type="match status" value="1"/>
</dbReference>
<dbReference type="Gene3D" id="1.20.120.1320">
    <property type="entry name" value="Aspartokinase, catalytic domain"/>
    <property type="match status" value="1"/>
</dbReference>
<evidence type="ECO:0000256" key="7">
    <source>
        <dbReference type="ARBA" id="ARBA00022840"/>
    </source>
</evidence>
<dbReference type="InterPro" id="IPR036393">
    <property type="entry name" value="AceGlu_kinase-like_sf"/>
</dbReference>
<dbReference type="SUPFAM" id="SSF53633">
    <property type="entry name" value="Carbamate kinase-like"/>
    <property type="match status" value="1"/>
</dbReference>
<dbReference type="NCBIfam" id="TIGR00657">
    <property type="entry name" value="asp_kinases"/>
    <property type="match status" value="1"/>
</dbReference>
<dbReference type="UniPathway" id="UPA00051">
    <property type="reaction ID" value="UER00465"/>
</dbReference>
<keyword evidence="10" id="KW-0520">NAD</keyword>
<dbReference type="SUPFAM" id="SSF55347">
    <property type="entry name" value="Glyceraldehyde-3-phosphate dehydrogenase-like, C-terminal domain"/>
    <property type="match status" value="1"/>
</dbReference>
<comment type="catalytic activity">
    <reaction evidence="14">
        <text>L-aspartate + ATP = 4-phospho-L-aspartate + ADP</text>
        <dbReference type="Rhea" id="RHEA:23776"/>
        <dbReference type="ChEBI" id="CHEBI:29991"/>
        <dbReference type="ChEBI" id="CHEBI:30616"/>
        <dbReference type="ChEBI" id="CHEBI:57535"/>
        <dbReference type="ChEBI" id="CHEBI:456216"/>
        <dbReference type="EC" id="2.7.2.4"/>
    </reaction>
    <physiologicalReaction direction="left-to-right" evidence="14">
        <dbReference type="Rhea" id="RHEA:23777"/>
    </physiologicalReaction>
</comment>
<dbReference type="GO" id="GO:0004412">
    <property type="term" value="F:homoserine dehydrogenase activity"/>
    <property type="evidence" value="ECO:0007669"/>
    <property type="project" value="InterPro"/>
</dbReference>
<dbReference type="Pfam" id="PF22468">
    <property type="entry name" value="ACT_9"/>
    <property type="match status" value="2"/>
</dbReference>
<protein>
    <submittedName>
        <fullName evidence="16">Aspartate kinase</fullName>
    </submittedName>
</protein>
<organism evidence="16 17">
    <name type="scientific">Fragilariopsis cylindrus CCMP1102</name>
    <dbReference type="NCBI Taxonomy" id="635003"/>
    <lineage>
        <taxon>Eukaryota</taxon>
        <taxon>Sar</taxon>
        <taxon>Stramenopiles</taxon>
        <taxon>Ochrophyta</taxon>
        <taxon>Bacillariophyta</taxon>
        <taxon>Bacillariophyceae</taxon>
        <taxon>Bacillariophycidae</taxon>
        <taxon>Bacillariales</taxon>
        <taxon>Bacillariaceae</taxon>
        <taxon>Fragilariopsis</taxon>
    </lineage>
</organism>
<feature type="domain" description="ACT" evidence="15">
    <location>
        <begin position="422"/>
        <end position="496"/>
    </location>
</feature>
<dbReference type="AlphaFoldDB" id="A0A1E7F3B2"/>
<dbReference type="InterPro" id="IPR054352">
    <property type="entry name" value="ACT_Aspartokinase"/>
</dbReference>
<evidence type="ECO:0000256" key="9">
    <source>
        <dbReference type="ARBA" id="ARBA00023002"/>
    </source>
</evidence>
<dbReference type="UniPathway" id="UPA00050">
    <property type="reaction ID" value="UER00063"/>
</dbReference>
<dbReference type="Pfam" id="PF00742">
    <property type="entry name" value="Homoserine_dh"/>
    <property type="match status" value="1"/>
</dbReference>
<dbReference type="CDD" id="cd04922">
    <property type="entry name" value="ACT_AKi-HSDH-ThrA_2"/>
    <property type="match status" value="1"/>
</dbReference>
<evidence type="ECO:0000313" key="17">
    <source>
        <dbReference type="Proteomes" id="UP000095751"/>
    </source>
</evidence>
<keyword evidence="3" id="KW-0808">Transferase</keyword>
<evidence type="ECO:0000256" key="10">
    <source>
        <dbReference type="ARBA" id="ARBA00023027"/>
    </source>
</evidence>
<keyword evidence="17" id="KW-1185">Reference proteome</keyword>
<dbReference type="KEGG" id="fcy:FRACYDRAFT_211032"/>
<gene>
    <name evidence="16" type="ORF">FRACYDRAFT_211032</name>
</gene>